<keyword evidence="10" id="KW-1185">Reference proteome</keyword>
<dbReference type="InterPro" id="IPR012133">
    <property type="entry name" value="Alpha-hydoxy_acid_DH_FMN"/>
</dbReference>
<keyword evidence="3 7" id="KW-0288">FMN</keyword>
<comment type="cofactor">
    <cofactor evidence="1">
        <name>FMN</name>
        <dbReference type="ChEBI" id="CHEBI:58210"/>
    </cofactor>
</comment>
<dbReference type="EMBL" id="SRXT01000010">
    <property type="protein sequence ID" value="TGX48679.1"/>
    <property type="molecule type" value="Genomic_DNA"/>
</dbReference>
<feature type="binding site" evidence="7">
    <location>
        <position position="280"/>
    </location>
    <ligand>
        <name>glyoxylate</name>
        <dbReference type="ChEBI" id="CHEBI:36655"/>
    </ligand>
</feature>
<dbReference type="PROSITE" id="PS00557">
    <property type="entry name" value="FMN_HYDROXY_ACID_DH_1"/>
    <property type="match status" value="1"/>
</dbReference>
<accession>A0A4S1WYM2</accession>
<feature type="binding site" evidence="7">
    <location>
        <position position="256"/>
    </location>
    <ligand>
        <name>FMN</name>
        <dbReference type="ChEBI" id="CHEBI:58210"/>
    </ligand>
</feature>
<feature type="binding site" evidence="7">
    <location>
        <begin position="310"/>
        <end position="314"/>
    </location>
    <ligand>
        <name>FMN</name>
        <dbReference type="ChEBI" id="CHEBI:58210"/>
    </ligand>
</feature>
<feature type="binding site" evidence="7">
    <location>
        <position position="134"/>
    </location>
    <ligand>
        <name>FMN</name>
        <dbReference type="ChEBI" id="CHEBI:58210"/>
    </ligand>
</feature>
<proteinExistence type="inferred from homology"/>
<name>A0A4S1WYM2_9SPHN</name>
<feature type="binding site" evidence="7">
    <location>
        <position position="171"/>
    </location>
    <ligand>
        <name>glyoxylate</name>
        <dbReference type="ChEBI" id="CHEBI:36655"/>
    </ligand>
</feature>
<evidence type="ECO:0000256" key="2">
    <source>
        <dbReference type="ARBA" id="ARBA00022630"/>
    </source>
</evidence>
<evidence type="ECO:0000259" key="8">
    <source>
        <dbReference type="PROSITE" id="PS51349"/>
    </source>
</evidence>
<dbReference type="InterPro" id="IPR008259">
    <property type="entry name" value="FMN_hydac_DH_AS"/>
</dbReference>
<gene>
    <name evidence="9" type="ORF">E5A73_20445</name>
</gene>
<evidence type="ECO:0000256" key="1">
    <source>
        <dbReference type="ARBA" id="ARBA00001917"/>
    </source>
</evidence>
<dbReference type="InterPro" id="IPR013785">
    <property type="entry name" value="Aldolase_TIM"/>
</dbReference>
<dbReference type="GO" id="GO:0004459">
    <property type="term" value="F:L-lactate dehydrogenase (NAD+) activity"/>
    <property type="evidence" value="ECO:0007669"/>
    <property type="project" value="TreeGrafter"/>
</dbReference>
<dbReference type="Pfam" id="PF01070">
    <property type="entry name" value="FMN_dh"/>
    <property type="match status" value="1"/>
</dbReference>
<dbReference type="GO" id="GO:0005886">
    <property type="term" value="C:plasma membrane"/>
    <property type="evidence" value="ECO:0007669"/>
    <property type="project" value="TreeGrafter"/>
</dbReference>
<dbReference type="OrthoDB" id="9770452at2"/>
<comment type="caution">
    <text evidence="9">The sequence shown here is derived from an EMBL/GenBank/DDBJ whole genome shotgun (WGS) entry which is preliminary data.</text>
</comment>
<dbReference type="AlphaFoldDB" id="A0A4S1WYM2"/>
<evidence type="ECO:0000313" key="9">
    <source>
        <dbReference type="EMBL" id="TGX48679.1"/>
    </source>
</evidence>
<dbReference type="Proteomes" id="UP000306147">
    <property type="component" value="Unassembled WGS sequence"/>
</dbReference>
<dbReference type="SUPFAM" id="SSF51395">
    <property type="entry name" value="FMN-linked oxidoreductases"/>
    <property type="match status" value="1"/>
</dbReference>
<dbReference type="CDD" id="cd02809">
    <property type="entry name" value="alpha_hydroxyacid_oxid_FMN"/>
    <property type="match status" value="1"/>
</dbReference>
<dbReference type="RefSeq" id="WP_135965714.1">
    <property type="nucleotide sequence ID" value="NZ_SRXT01000010.1"/>
</dbReference>
<dbReference type="PIRSF" id="PIRSF000138">
    <property type="entry name" value="Al-hdrx_acd_dh"/>
    <property type="match status" value="1"/>
</dbReference>
<keyword evidence="4" id="KW-0560">Oxidoreductase</keyword>
<dbReference type="Gene3D" id="3.20.20.70">
    <property type="entry name" value="Aldolase class I"/>
    <property type="match status" value="1"/>
</dbReference>
<dbReference type="InterPro" id="IPR000262">
    <property type="entry name" value="FMN-dep_DH"/>
</dbReference>
<sequence>MSRRGFEGAGIFCVEDLRRRARKKLPRFVFDFVEGAAGNESTLQRNLDAFGQVTITPRLGGCVGVSTRCKLLGQDYDAPFGIAPLGLADLIGPEADVILAHAAASANIPYICSAAAGTGVEEVIRRTGRVPWFQLYCPRDEAVTNAILSRLEIAGVDVLVITVDVPVPGRRIRDLRNGLALPLRPGARLIADCMLSPQWTMRRLIGRKISFPNFERHMPRASMPFNEVMGLQTGGLLDWQRLQRLREQWPRKLVIKGVLCADDAVRAAKIGADGVIVSNHGGRQFDAAPAAIRCLPSVKKAVPESAVMLDSGIRSGTDVARAIGLGAEIAWIGRPFLYALAAFGEAGPSELIRMLITDFRNVLAVAGRADTNELSSQLLD</sequence>
<keyword evidence="2 7" id="KW-0285">Flavoprotein</keyword>
<evidence type="ECO:0000256" key="6">
    <source>
        <dbReference type="PIRSR" id="PIRSR000138-1"/>
    </source>
</evidence>
<evidence type="ECO:0000256" key="3">
    <source>
        <dbReference type="ARBA" id="ARBA00022643"/>
    </source>
</evidence>
<feature type="domain" description="FMN hydroxy acid dehydrogenase" evidence="8">
    <location>
        <begin position="6"/>
        <end position="380"/>
    </location>
</feature>
<feature type="binding site" evidence="7">
    <location>
        <position position="113"/>
    </location>
    <ligand>
        <name>FMN</name>
        <dbReference type="ChEBI" id="CHEBI:58210"/>
    </ligand>
</feature>
<dbReference type="PROSITE" id="PS51349">
    <property type="entry name" value="FMN_HYDROXY_ACID_DH_2"/>
    <property type="match status" value="1"/>
</dbReference>
<evidence type="ECO:0000313" key="10">
    <source>
        <dbReference type="Proteomes" id="UP000306147"/>
    </source>
</evidence>
<comment type="similarity">
    <text evidence="5">Belongs to the FMN-dependent alpha-hydroxy acid dehydrogenase family.</text>
</comment>
<dbReference type="InterPro" id="IPR037396">
    <property type="entry name" value="FMN_HAD"/>
</dbReference>
<evidence type="ECO:0000256" key="4">
    <source>
        <dbReference type="ARBA" id="ARBA00023002"/>
    </source>
</evidence>
<dbReference type="PANTHER" id="PTHR10578">
    <property type="entry name" value="S -2-HYDROXY-ACID OXIDASE-RELATED"/>
    <property type="match status" value="1"/>
</dbReference>
<organism evidence="9 10">
    <name type="scientific">Sphingomonas gei</name>
    <dbReference type="NCBI Taxonomy" id="1395960"/>
    <lineage>
        <taxon>Bacteria</taxon>
        <taxon>Pseudomonadati</taxon>
        <taxon>Pseudomonadota</taxon>
        <taxon>Alphaproteobacteria</taxon>
        <taxon>Sphingomonadales</taxon>
        <taxon>Sphingomonadaceae</taxon>
        <taxon>Sphingomonas</taxon>
    </lineage>
</organism>
<dbReference type="GO" id="GO:0010181">
    <property type="term" value="F:FMN binding"/>
    <property type="evidence" value="ECO:0007669"/>
    <property type="project" value="InterPro"/>
</dbReference>
<feature type="binding site" evidence="7">
    <location>
        <begin position="333"/>
        <end position="334"/>
    </location>
    <ligand>
        <name>FMN</name>
        <dbReference type="ChEBI" id="CHEBI:58210"/>
    </ligand>
</feature>
<evidence type="ECO:0000256" key="7">
    <source>
        <dbReference type="PIRSR" id="PIRSR000138-2"/>
    </source>
</evidence>
<feature type="binding site" evidence="7">
    <location>
        <position position="162"/>
    </location>
    <ligand>
        <name>FMN</name>
        <dbReference type="ChEBI" id="CHEBI:58210"/>
    </ligand>
</feature>
<evidence type="ECO:0000256" key="5">
    <source>
        <dbReference type="ARBA" id="ARBA00024042"/>
    </source>
</evidence>
<feature type="binding site" evidence="7">
    <location>
        <position position="278"/>
    </location>
    <ligand>
        <name>FMN</name>
        <dbReference type="ChEBI" id="CHEBI:58210"/>
    </ligand>
</feature>
<feature type="binding site" evidence="7">
    <location>
        <position position="283"/>
    </location>
    <ligand>
        <name>glyoxylate</name>
        <dbReference type="ChEBI" id="CHEBI:36655"/>
    </ligand>
</feature>
<dbReference type="GO" id="GO:0009060">
    <property type="term" value="P:aerobic respiration"/>
    <property type="evidence" value="ECO:0007669"/>
    <property type="project" value="TreeGrafter"/>
</dbReference>
<reference evidence="9 10" key="1">
    <citation type="submission" date="2019-04" db="EMBL/GenBank/DDBJ databases">
        <title>Sphingomonas psychrotolerans sp. nov., isolated from soil in the Tianshan Mountains, Xinjiang, China.</title>
        <authorList>
            <person name="Luo Y."/>
            <person name="Sheng H."/>
        </authorList>
    </citation>
    <scope>NUCLEOTIDE SEQUENCE [LARGE SCALE GENOMIC DNA]</scope>
    <source>
        <strain evidence="9 10">ZFGT-11</strain>
    </source>
</reference>
<dbReference type="PANTHER" id="PTHR10578:SF107">
    <property type="entry name" value="2-HYDROXYACID OXIDASE 1"/>
    <property type="match status" value="1"/>
</dbReference>
<protein>
    <submittedName>
        <fullName evidence="9">Alpha-hydroxy-acid oxidizing protein</fullName>
    </submittedName>
</protein>
<feature type="binding site" evidence="7">
    <location>
        <begin position="84"/>
        <end position="86"/>
    </location>
    <ligand>
        <name>FMN</name>
        <dbReference type="ChEBI" id="CHEBI:58210"/>
    </ligand>
</feature>
<feature type="active site" description="Proton acceptor" evidence="6">
    <location>
        <position position="280"/>
    </location>
</feature>
<feature type="binding site" evidence="7">
    <location>
        <position position="136"/>
    </location>
    <ligand>
        <name>glyoxylate</name>
        <dbReference type="ChEBI" id="CHEBI:36655"/>
    </ligand>
</feature>